<protein>
    <submittedName>
        <fullName evidence="1">Uncharacterized protein</fullName>
    </submittedName>
</protein>
<reference evidence="1 2" key="1">
    <citation type="submission" date="2014-07" db="EMBL/GenBank/DDBJ databases">
        <title>Complete genome sequence of Corynebacterium atypicum DSM 44849: identifiction of the mycolic acid biosynthesis genes.</title>
        <authorList>
            <person name="Tippelt A."/>
            <person name="Mollmann S."/>
            <person name="Albersmeier A."/>
            <person name="Jaenicke S."/>
            <person name="Ruckert C."/>
            <person name="Tauch A."/>
        </authorList>
    </citation>
    <scope>NUCLEOTIDE SEQUENCE [LARGE SCALE GENOMIC DNA]</scope>
    <source>
        <strain evidence="1 2">R2070</strain>
    </source>
</reference>
<accession>A0ABM5QNV5</accession>
<evidence type="ECO:0000313" key="1">
    <source>
        <dbReference type="EMBL" id="AIG64517.1"/>
    </source>
</evidence>
<proteinExistence type="predicted"/>
<dbReference type="EMBL" id="CP008944">
    <property type="protein sequence ID" value="AIG64517.1"/>
    <property type="molecule type" value="Genomic_DNA"/>
</dbReference>
<sequence>MQRFAAQLRHRELTQELYDIGDEVAGYLENLAEAITDFDAELAEDCLAEFDIIAGEGRADSRVVLGELMGLNQALTSGVRSGTISAKKKRRTLPAPPEAVTAASLALDFPLDASPVPVAELSLALDRRTQAVTDYLAGLVDYLLAVTAAAAEDVESPSYPHALQRIVARVHGAVEAWQVLVARAHPAYARARRGAHPPTFLAERARVNAIVARVAARRQRANGTGGAAG</sequence>
<dbReference type="Proteomes" id="UP000028504">
    <property type="component" value="Chromosome"/>
</dbReference>
<keyword evidence="2" id="KW-1185">Reference proteome</keyword>
<dbReference type="RefSeq" id="WP_038606333.1">
    <property type="nucleotide sequence ID" value="NZ_CP008944.1"/>
</dbReference>
<name>A0ABM5QNV5_9CORY</name>
<organism evidence="1 2">
    <name type="scientific">Corynebacterium atypicum</name>
    <dbReference type="NCBI Taxonomy" id="191610"/>
    <lineage>
        <taxon>Bacteria</taxon>
        <taxon>Bacillati</taxon>
        <taxon>Actinomycetota</taxon>
        <taxon>Actinomycetes</taxon>
        <taxon>Mycobacteriales</taxon>
        <taxon>Corynebacteriaceae</taxon>
        <taxon>Corynebacterium</taxon>
    </lineage>
</organism>
<gene>
    <name evidence="1" type="ORF">CATYP_07860</name>
</gene>
<evidence type="ECO:0000313" key="2">
    <source>
        <dbReference type="Proteomes" id="UP000028504"/>
    </source>
</evidence>